<name>A0AAJ0HP10_9PEZI</name>
<dbReference type="InterPro" id="IPR002893">
    <property type="entry name" value="Znf_MYND"/>
</dbReference>
<keyword evidence="3" id="KW-0862">Zinc</keyword>
<keyword evidence="8" id="KW-1185">Reference proteome</keyword>
<dbReference type="GO" id="GO:0008270">
    <property type="term" value="F:zinc ion binding"/>
    <property type="evidence" value="ECO:0007669"/>
    <property type="project" value="UniProtKB-KW"/>
</dbReference>
<evidence type="ECO:0000256" key="3">
    <source>
        <dbReference type="ARBA" id="ARBA00022833"/>
    </source>
</evidence>
<dbReference type="Pfam" id="PF01753">
    <property type="entry name" value="zf-MYND"/>
    <property type="match status" value="1"/>
</dbReference>
<evidence type="ECO:0000259" key="6">
    <source>
        <dbReference type="PROSITE" id="PS50865"/>
    </source>
</evidence>
<evidence type="ECO:0000256" key="2">
    <source>
        <dbReference type="ARBA" id="ARBA00022771"/>
    </source>
</evidence>
<comment type="caution">
    <text evidence="7">The sequence shown here is derived from an EMBL/GenBank/DDBJ whole genome shotgun (WGS) entry which is preliminary data.</text>
</comment>
<evidence type="ECO:0000313" key="7">
    <source>
        <dbReference type="EMBL" id="KAK3358126.1"/>
    </source>
</evidence>
<evidence type="ECO:0000256" key="5">
    <source>
        <dbReference type="SAM" id="MobiDB-lite"/>
    </source>
</evidence>
<sequence>MPDSGAAGNTATDALVFTTVMCRKICAKVDGVKKCVRCQVVGYCGKAHQRLDWAVHKAGCVAPRKVDDSGAAQTASVRPQPISSEDTQLFEDEPSDDANTVFELSSSAIFETDDGRKYELSKEDVLAYLMSGDGDEWRTS</sequence>
<reference evidence="7" key="2">
    <citation type="submission" date="2023-06" db="EMBL/GenBank/DDBJ databases">
        <authorList>
            <consortium name="Lawrence Berkeley National Laboratory"/>
            <person name="Haridas S."/>
            <person name="Hensen N."/>
            <person name="Bonometti L."/>
            <person name="Westerberg I."/>
            <person name="Brannstrom I.O."/>
            <person name="Guillou S."/>
            <person name="Cros-Aarteil S."/>
            <person name="Calhoun S."/>
            <person name="Kuo A."/>
            <person name="Mondo S."/>
            <person name="Pangilinan J."/>
            <person name="Riley R."/>
            <person name="Labutti K."/>
            <person name="Andreopoulos B."/>
            <person name="Lipzen A."/>
            <person name="Chen C."/>
            <person name="Yanf M."/>
            <person name="Daum C."/>
            <person name="Ng V."/>
            <person name="Clum A."/>
            <person name="Steindorff A."/>
            <person name="Ohm R."/>
            <person name="Martin F."/>
            <person name="Silar P."/>
            <person name="Natvig D."/>
            <person name="Lalanne C."/>
            <person name="Gautier V."/>
            <person name="Ament-Velasquez S.L."/>
            <person name="Kruys A."/>
            <person name="Hutchinson M.I."/>
            <person name="Powell A.J."/>
            <person name="Barry K."/>
            <person name="Miller A.N."/>
            <person name="Grigoriev I.V."/>
            <person name="Debuchy R."/>
            <person name="Gladieux P."/>
            <person name="Thoren M.H."/>
            <person name="Johannesson H."/>
        </authorList>
    </citation>
    <scope>NUCLEOTIDE SEQUENCE</scope>
    <source>
        <strain evidence="7">CBS 955.72</strain>
    </source>
</reference>
<accession>A0AAJ0HP10</accession>
<dbReference type="EMBL" id="JAUIQD010000003">
    <property type="protein sequence ID" value="KAK3358126.1"/>
    <property type="molecule type" value="Genomic_DNA"/>
</dbReference>
<gene>
    <name evidence="7" type="ORF">B0T25DRAFT_540991</name>
</gene>
<feature type="compositionally biased region" description="Polar residues" evidence="5">
    <location>
        <begin position="71"/>
        <end position="87"/>
    </location>
</feature>
<protein>
    <recommendedName>
        <fullName evidence="6">MYND-type domain-containing protein</fullName>
    </recommendedName>
</protein>
<keyword evidence="1" id="KW-0479">Metal-binding</keyword>
<reference evidence="7" key="1">
    <citation type="journal article" date="2023" name="Mol. Phylogenet. Evol.">
        <title>Genome-scale phylogeny and comparative genomics of the fungal order Sordariales.</title>
        <authorList>
            <person name="Hensen N."/>
            <person name="Bonometti L."/>
            <person name="Westerberg I."/>
            <person name="Brannstrom I.O."/>
            <person name="Guillou S."/>
            <person name="Cros-Aarteil S."/>
            <person name="Calhoun S."/>
            <person name="Haridas S."/>
            <person name="Kuo A."/>
            <person name="Mondo S."/>
            <person name="Pangilinan J."/>
            <person name="Riley R."/>
            <person name="LaButti K."/>
            <person name="Andreopoulos B."/>
            <person name="Lipzen A."/>
            <person name="Chen C."/>
            <person name="Yan M."/>
            <person name="Daum C."/>
            <person name="Ng V."/>
            <person name="Clum A."/>
            <person name="Steindorff A."/>
            <person name="Ohm R.A."/>
            <person name="Martin F."/>
            <person name="Silar P."/>
            <person name="Natvig D.O."/>
            <person name="Lalanne C."/>
            <person name="Gautier V."/>
            <person name="Ament-Velasquez S.L."/>
            <person name="Kruys A."/>
            <person name="Hutchinson M.I."/>
            <person name="Powell A.J."/>
            <person name="Barry K."/>
            <person name="Miller A.N."/>
            <person name="Grigoriev I.V."/>
            <person name="Debuchy R."/>
            <person name="Gladieux P."/>
            <person name="Hiltunen Thoren M."/>
            <person name="Johannesson H."/>
        </authorList>
    </citation>
    <scope>NUCLEOTIDE SEQUENCE</scope>
    <source>
        <strain evidence="7">CBS 955.72</strain>
    </source>
</reference>
<evidence type="ECO:0000256" key="1">
    <source>
        <dbReference type="ARBA" id="ARBA00022723"/>
    </source>
</evidence>
<dbReference type="Proteomes" id="UP001275084">
    <property type="component" value="Unassembled WGS sequence"/>
</dbReference>
<dbReference type="AlphaFoldDB" id="A0AAJ0HP10"/>
<organism evidence="7 8">
    <name type="scientific">Lasiosphaeria hispida</name>
    <dbReference type="NCBI Taxonomy" id="260671"/>
    <lineage>
        <taxon>Eukaryota</taxon>
        <taxon>Fungi</taxon>
        <taxon>Dikarya</taxon>
        <taxon>Ascomycota</taxon>
        <taxon>Pezizomycotina</taxon>
        <taxon>Sordariomycetes</taxon>
        <taxon>Sordariomycetidae</taxon>
        <taxon>Sordariales</taxon>
        <taxon>Lasiosphaeriaceae</taxon>
        <taxon>Lasiosphaeria</taxon>
    </lineage>
</organism>
<evidence type="ECO:0000313" key="8">
    <source>
        <dbReference type="Proteomes" id="UP001275084"/>
    </source>
</evidence>
<dbReference type="PROSITE" id="PS01360">
    <property type="entry name" value="ZF_MYND_1"/>
    <property type="match status" value="1"/>
</dbReference>
<proteinExistence type="predicted"/>
<feature type="domain" description="MYND-type" evidence="6">
    <location>
        <begin position="19"/>
        <end position="60"/>
    </location>
</feature>
<evidence type="ECO:0000256" key="4">
    <source>
        <dbReference type="PROSITE-ProRule" id="PRU00134"/>
    </source>
</evidence>
<keyword evidence="2 4" id="KW-0863">Zinc-finger</keyword>
<dbReference type="PROSITE" id="PS50865">
    <property type="entry name" value="ZF_MYND_2"/>
    <property type="match status" value="1"/>
</dbReference>
<dbReference type="Gene3D" id="6.10.140.2220">
    <property type="match status" value="1"/>
</dbReference>
<dbReference type="SUPFAM" id="SSF144232">
    <property type="entry name" value="HIT/MYND zinc finger-like"/>
    <property type="match status" value="1"/>
</dbReference>
<feature type="region of interest" description="Disordered" evidence="5">
    <location>
        <begin position="69"/>
        <end position="93"/>
    </location>
</feature>